<proteinExistence type="inferred from homology"/>
<accession>A0A0D7DZG6</accession>
<gene>
    <name evidence="11" type="ORF">LO50_20105</name>
</gene>
<evidence type="ECO:0000256" key="2">
    <source>
        <dbReference type="ARBA" id="ARBA00022475"/>
    </source>
</evidence>
<dbReference type="FunFam" id="3.90.550.10:FF:000079">
    <property type="entry name" value="Probable glycosyl transferase"/>
    <property type="match status" value="1"/>
</dbReference>
<evidence type="ECO:0000256" key="1">
    <source>
        <dbReference type="ARBA" id="ARBA00004651"/>
    </source>
</evidence>
<evidence type="ECO:0000256" key="5">
    <source>
        <dbReference type="ARBA" id="ARBA00022692"/>
    </source>
</evidence>
<keyword evidence="4 11" id="KW-0808">Transferase</keyword>
<keyword evidence="6 9" id="KW-1133">Transmembrane helix</keyword>
<organism evidence="11 12">
    <name type="scientific">Stutzerimonas stutzeri</name>
    <name type="common">Pseudomonas stutzeri</name>
    <dbReference type="NCBI Taxonomy" id="316"/>
    <lineage>
        <taxon>Bacteria</taxon>
        <taxon>Pseudomonadati</taxon>
        <taxon>Pseudomonadota</taxon>
        <taxon>Gammaproteobacteria</taxon>
        <taxon>Pseudomonadales</taxon>
        <taxon>Pseudomonadaceae</taxon>
        <taxon>Stutzerimonas</taxon>
    </lineage>
</organism>
<evidence type="ECO:0000256" key="9">
    <source>
        <dbReference type="SAM" id="Phobius"/>
    </source>
</evidence>
<evidence type="ECO:0000313" key="11">
    <source>
        <dbReference type="EMBL" id="KIZ33605.1"/>
    </source>
</evidence>
<dbReference type="AlphaFoldDB" id="A0A0D7DZG6"/>
<protein>
    <submittedName>
        <fullName evidence="11">Glycosyl transferase family 2</fullName>
    </submittedName>
</protein>
<dbReference type="GO" id="GO:0016757">
    <property type="term" value="F:glycosyltransferase activity"/>
    <property type="evidence" value="ECO:0007669"/>
    <property type="project" value="UniProtKB-KW"/>
</dbReference>
<keyword evidence="7 9" id="KW-0472">Membrane</keyword>
<dbReference type="CDD" id="cd04187">
    <property type="entry name" value="DPM1_like_bac"/>
    <property type="match status" value="1"/>
</dbReference>
<name>A0A0D7DZG6_STUST</name>
<sequence length="330" mass="37173">MNLSRLPSNGPVLSVVIPVFNEKPVLPRLYERLHKALDSLDFQYEIVFVDDGSTDDSHRYLAGLAYTYPWVRLVKLSRNFGKEAATTAGLDHALGHAVIIMDADLQDPPELIPLMVEAWRSGMDIVLMRRRSRNGEGALKRFCAYMFYRLLCRLSDVTIPKDVGDFRLMSRRAIDALGRLRERNRYMKGLFAWIGLPTKVISFDREPRAAGDSKWNFIGLMRLAMEGLTSFSVSPLRCVTFLGLLTALGSVMYGALIVAKTLVLGSDVSGYPSLMVVMTFIGGIQLLSIGLVGEYVGRIYLESKQRPIYLVEEVCELPREEVRLARSEER</sequence>
<dbReference type="PANTHER" id="PTHR48090">
    <property type="entry name" value="UNDECAPRENYL-PHOSPHATE 4-DEOXY-4-FORMAMIDO-L-ARABINOSE TRANSFERASE-RELATED"/>
    <property type="match status" value="1"/>
</dbReference>
<keyword evidence="2" id="KW-1003">Cell membrane</keyword>
<feature type="domain" description="Glycosyltransferase 2-like" evidence="10">
    <location>
        <begin position="14"/>
        <end position="177"/>
    </location>
</feature>
<keyword evidence="5 9" id="KW-0812">Transmembrane</keyword>
<feature type="transmembrane region" description="Helical" evidence="9">
    <location>
        <begin position="238"/>
        <end position="259"/>
    </location>
</feature>
<dbReference type="PANTHER" id="PTHR48090:SF1">
    <property type="entry name" value="PROPHAGE BACTOPRENOL GLUCOSYL TRANSFERASE HOMOLOG"/>
    <property type="match status" value="1"/>
</dbReference>
<dbReference type="SUPFAM" id="SSF53448">
    <property type="entry name" value="Nucleotide-diphospho-sugar transferases"/>
    <property type="match status" value="1"/>
</dbReference>
<dbReference type="EMBL" id="JXXD01000236">
    <property type="protein sequence ID" value="KIZ33605.1"/>
    <property type="molecule type" value="Genomic_DNA"/>
</dbReference>
<evidence type="ECO:0000256" key="7">
    <source>
        <dbReference type="ARBA" id="ARBA00023136"/>
    </source>
</evidence>
<comment type="caution">
    <text evidence="11">The sequence shown here is derived from an EMBL/GenBank/DDBJ whole genome shotgun (WGS) entry which is preliminary data.</text>
</comment>
<comment type="similarity">
    <text evidence="8">Belongs to the glycosyltransferase 2 family. GtrB subfamily.</text>
</comment>
<dbReference type="PATRIC" id="fig|316.110.peg.2309"/>
<dbReference type="RefSeq" id="WP_044316146.1">
    <property type="nucleotide sequence ID" value="NZ_JAMOHO010000016.1"/>
</dbReference>
<evidence type="ECO:0000256" key="4">
    <source>
        <dbReference type="ARBA" id="ARBA00022679"/>
    </source>
</evidence>
<reference evidence="11 12" key="1">
    <citation type="submission" date="2014-11" db="EMBL/GenBank/DDBJ databases">
        <title>Genomics and ecophysiology of heterotrophic nitrogen fixing bacteria isolated from estuarine surface water.</title>
        <authorList>
            <person name="Bentzon-Tilia M."/>
            <person name="Severin I."/>
            <person name="Hansen L.H."/>
            <person name="Riemann L."/>
        </authorList>
    </citation>
    <scope>NUCLEOTIDE SEQUENCE [LARGE SCALE GENOMIC DNA]</scope>
    <source>
        <strain evidence="11 12">BAL361</strain>
    </source>
</reference>
<evidence type="ECO:0000256" key="3">
    <source>
        <dbReference type="ARBA" id="ARBA00022676"/>
    </source>
</evidence>
<dbReference type="Gene3D" id="3.90.550.10">
    <property type="entry name" value="Spore Coat Polysaccharide Biosynthesis Protein SpsA, Chain A"/>
    <property type="match status" value="1"/>
</dbReference>
<keyword evidence="3" id="KW-0328">Glycosyltransferase</keyword>
<dbReference type="Pfam" id="PF00535">
    <property type="entry name" value="Glycos_transf_2"/>
    <property type="match status" value="1"/>
</dbReference>
<evidence type="ECO:0000313" key="12">
    <source>
        <dbReference type="Proteomes" id="UP000032439"/>
    </source>
</evidence>
<comment type="subcellular location">
    <subcellularLocation>
        <location evidence="1">Cell membrane</location>
        <topology evidence="1">Multi-pass membrane protein</topology>
    </subcellularLocation>
</comment>
<evidence type="ECO:0000256" key="6">
    <source>
        <dbReference type="ARBA" id="ARBA00022989"/>
    </source>
</evidence>
<dbReference type="InterPro" id="IPR050256">
    <property type="entry name" value="Glycosyltransferase_2"/>
</dbReference>
<dbReference type="InterPro" id="IPR001173">
    <property type="entry name" value="Glyco_trans_2-like"/>
</dbReference>
<dbReference type="InterPro" id="IPR029044">
    <property type="entry name" value="Nucleotide-diphossugar_trans"/>
</dbReference>
<evidence type="ECO:0000256" key="8">
    <source>
        <dbReference type="ARBA" id="ARBA00038152"/>
    </source>
</evidence>
<dbReference type="Proteomes" id="UP000032439">
    <property type="component" value="Unassembled WGS sequence"/>
</dbReference>
<dbReference type="GO" id="GO:0005886">
    <property type="term" value="C:plasma membrane"/>
    <property type="evidence" value="ECO:0007669"/>
    <property type="project" value="UniProtKB-SubCell"/>
</dbReference>
<evidence type="ECO:0000259" key="10">
    <source>
        <dbReference type="Pfam" id="PF00535"/>
    </source>
</evidence>
<feature type="transmembrane region" description="Helical" evidence="9">
    <location>
        <begin position="271"/>
        <end position="296"/>
    </location>
</feature>